<feature type="chain" id="PRO_5014271604" description="dolichyl-phosphate-mannose--protein mannosyltransferase" evidence="19">
    <location>
        <begin position="23"/>
        <end position="1012"/>
    </location>
</feature>
<dbReference type="EnsemblMetazoa" id="MDOA007988-RB">
    <property type="protein sequence ID" value="MDOA007988-PB"/>
    <property type="gene ID" value="MDOA007988"/>
</dbReference>
<dbReference type="SUPFAM" id="SSF48452">
    <property type="entry name" value="TPR-like"/>
    <property type="match status" value="2"/>
</dbReference>
<feature type="repeat" description="TPR" evidence="16">
    <location>
        <begin position="709"/>
        <end position="742"/>
    </location>
</feature>
<reference evidence="23 24" key="2">
    <citation type="submission" date="2025-04" db="UniProtKB">
        <authorList>
            <consortium name="RefSeq"/>
        </authorList>
    </citation>
    <scope>IDENTIFICATION</scope>
    <source>
        <strain evidence="23 24">Aabys</strain>
    </source>
</reference>
<dbReference type="EC" id="2.4.1.109" evidence="6"/>
<feature type="transmembrane region" description="Helical" evidence="18">
    <location>
        <begin position="219"/>
        <end position="237"/>
    </location>
</feature>
<dbReference type="UniPathway" id="UPA00378"/>
<dbReference type="STRING" id="7370.A0A1I8MSG5"/>
<feature type="domain" description="DUF1736" evidence="20">
    <location>
        <begin position="241"/>
        <end position="311"/>
    </location>
</feature>
<comment type="similarity">
    <text evidence="5">Belongs to the TMTC family.</text>
</comment>
<organism evidence="21">
    <name type="scientific">Musca domestica</name>
    <name type="common">House fly</name>
    <dbReference type="NCBI Taxonomy" id="7370"/>
    <lineage>
        <taxon>Eukaryota</taxon>
        <taxon>Metazoa</taxon>
        <taxon>Ecdysozoa</taxon>
        <taxon>Arthropoda</taxon>
        <taxon>Hexapoda</taxon>
        <taxon>Insecta</taxon>
        <taxon>Pterygota</taxon>
        <taxon>Neoptera</taxon>
        <taxon>Endopterygota</taxon>
        <taxon>Diptera</taxon>
        <taxon>Brachycera</taxon>
        <taxon>Muscomorpha</taxon>
        <taxon>Muscoidea</taxon>
        <taxon>Muscidae</taxon>
        <taxon>Musca</taxon>
    </lineage>
</organism>
<evidence type="ECO:0000256" key="7">
    <source>
        <dbReference type="ARBA" id="ARBA00022679"/>
    </source>
</evidence>
<evidence type="ECO:0000313" key="21">
    <source>
        <dbReference type="EnsemblMetazoa" id="MDOA007988-PC"/>
    </source>
</evidence>
<dbReference type="Pfam" id="PF13181">
    <property type="entry name" value="TPR_8"/>
    <property type="match status" value="2"/>
</dbReference>
<evidence type="ECO:0000256" key="12">
    <source>
        <dbReference type="ARBA" id="ARBA00022989"/>
    </source>
</evidence>
<evidence type="ECO:0000259" key="20">
    <source>
        <dbReference type="Pfam" id="PF08409"/>
    </source>
</evidence>
<dbReference type="Gene3D" id="1.25.40.10">
    <property type="entry name" value="Tetratricopeptide repeat domain"/>
    <property type="match status" value="3"/>
</dbReference>
<dbReference type="InterPro" id="IPR011990">
    <property type="entry name" value="TPR-like_helical_dom_sf"/>
</dbReference>
<dbReference type="PANTHER" id="PTHR44216:SF3">
    <property type="entry name" value="PROTEIN O-MANNOSYL-TRANSFERASE TMTC2"/>
    <property type="match status" value="1"/>
</dbReference>
<evidence type="ECO:0000256" key="15">
    <source>
        <dbReference type="ARBA" id="ARBA00045102"/>
    </source>
</evidence>
<dbReference type="Pfam" id="PF00515">
    <property type="entry name" value="TPR_1"/>
    <property type="match status" value="1"/>
</dbReference>
<dbReference type="RefSeq" id="XP_011292118.1">
    <property type="nucleotide sequence ID" value="XM_011293816.2"/>
</dbReference>
<dbReference type="Proteomes" id="UP001652621">
    <property type="component" value="Unplaced"/>
</dbReference>
<evidence type="ECO:0000256" key="2">
    <source>
        <dbReference type="ARBA" id="ARBA00004141"/>
    </source>
</evidence>
<dbReference type="RefSeq" id="XP_011292117.1">
    <property type="nucleotide sequence ID" value="XM_011293815.2"/>
</dbReference>
<evidence type="ECO:0000256" key="5">
    <source>
        <dbReference type="ARBA" id="ARBA00007882"/>
    </source>
</evidence>
<dbReference type="InterPro" id="IPR013618">
    <property type="entry name" value="TMTC_DUF1736"/>
</dbReference>
<feature type="transmembrane region" description="Helical" evidence="18">
    <location>
        <begin position="602"/>
        <end position="623"/>
    </location>
</feature>
<accession>A0A1I8MSG5</accession>
<dbReference type="eggNOG" id="KOG1124">
    <property type="taxonomic scope" value="Eukaryota"/>
</dbReference>
<dbReference type="GO" id="GO:0004169">
    <property type="term" value="F:dolichyl-phosphate-mannose-protein mannosyltransferase activity"/>
    <property type="evidence" value="ECO:0007669"/>
    <property type="project" value="UniProtKB-EC"/>
</dbReference>
<reference evidence="21" key="1">
    <citation type="submission" date="2020-05" db="UniProtKB">
        <authorList>
            <consortium name="EnsemblMetazoa"/>
        </authorList>
    </citation>
    <scope>IDENTIFICATION</scope>
    <source>
        <strain evidence="21">Aabys</strain>
    </source>
</reference>
<name>A0A1I8MSG5_MUSDO</name>
<evidence type="ECO:0000256" key="17">
    <source>
        <dbReference type="SAM" id="MobiDB-lite"/>
    </source>
</evidence>
<comment type="function">
    <text evidence="1">Transfers mannosyl residues to the hydroxyl group of serine or threonine residues.</text>
</comment>
<comment type="catalytic activity">
    <reaction evidence="14">
        <text>a di-trans,poly-cis-dolichyl beta-D-mannosyl phosphate + L-threonyl-[protein] = 3-O-(alpha-D-mannosyl)-L-threonyl-[protein] + a di-trans,poly-cis-dolichyl phosphate + H(+)</text>
        <dbReference type="Rhea" id="RHEA:53396"/>
        <dbReference type="Rhea" id="RHEA-COMP:11060"/>
        <dbReference type="Rhea" id="RHEA-COMP:13547"/>
        <dbReference type="Rhea" id="RHEA-COMP:19498"/>
        <dbReference type="Rhea" id="RHEA-COMP:19501"/>
        <dbReference type="ChEBI" id="CHEBI:15378"/>
        <dbReference type="ChEBI" id="CHEBI:30013"/>
        <dbReference type="ChEBI" id="CHEBI:57683"/>
        <dbReference type="ChEBI" id="CHEBI:58211"/>
        <dbReference type="ChEBI" id="CHEBI:137323"/>
        <dbReference type="EC" id="2.4.1.109"/>
    </reaction>
</comment>
<feature type="repeat" description="TPR" evidence="16">
    <location>
        <begin position="963"/>
        <end position="996"/>
    </location>
</feature>
<sequence length="1012" mass="112187">MDYTSLGCCALAFVLYLNTLNSGFVYDDRRAILANTDVSGTTPWQSVFLHDYWGTPLTDSGSHGSYRPLCVLTFRLNFLLSGYNPWGFHLVNNLLHCLATGLVVKLARHFLSSVWGVFATGALFAAHPIHTEAVAGIVGRADLAACVCYLVAFLTYMRHIAWREKGDPMQWLALGLTILTSIAALLFKETAITALAVCGIFDVIRGLAGLKDKHRLRSLCVLGSILVGCVYCRLAVIPRPQTLFSTADNPIAKTNSMWTRFLTFLYLPVFNFKLLLNPQVLSFDWGMNAIPRITSVWDGRNMLSVGFYGALTLTAWRSYCTLLNRHKRLQSGQQQSLLLAGSAYSDTTYHLKPQSLRKSRTKRKYCKQVQCHTAGAVPPASEQCDNYYIMRAPYSQTSPSHSGATCCSYLKQKLLGISSPQQAVCGDCKLELSSLHHCTSCRVLNNNNNNNNSILTLSSSNVYRSECCCHQLMSSSGSVGTPQLFSFALHKAISCVVSSRSSRSSSSCSNSTTASNKSSDSSASSTSTCSSQSSKSSSSVLSSHRTPSWSTLQSHEDYLLSHMTPKCANASILLMAMAFLTLPFLPATNLFFYVGFVVAERLLYLPSVGFCLLIGFGVTKLFDRFHSSKCPRNRQMILASLFVLLFALSARTVRRNLDWRDEESLYRSAVQINPPKALGNLGSVLSSLARYKEAEEVLLEAIKYRPNMADVHFNLGILYQNQQNYKSAVVSFKKALNFRPNLAVAYLNLGISLIALGKCQDAAQVLQEGSKVDGTGVRDRQGHENARITSYLQLGSLYVEQGKLHRALAVYREALHELPHNYYKRDVLYHRIGDIFGRLQQWDEAERHHRAALDLQPNQVAAHLSYGITLARNSSRIHEAEMWFKRALQLAPEEASVHHHYAEFLTTQSRLAEAIVYRIKAAELAPQDYSLVVAAATALRLMDRKLEAEYWYRKAVSLRPSDAHAHTNLGAILHLLGRTSNAAASYKEALRLQPGDATTLGNLAKLGLTDTK</sequence>
<evidence type="ECO:0000256" key="1">
    <source>
        <dbReference type="ARBA" id="ARBA00003582"/>
    </source>
</evidence>
<comment type="pathway">
    <text evidence="4">Protein modification; protein glycosylation.</text>
</comment>
<gene>
    <name evidence="21" type="primary">101893859</name>
    <name evidence="23 24" type="synonym">LOC101893859</name>
</gene>
<evidence type="ECO:0000256" key="19">
    <source>
        <dbReference type="SAM" id="SignalP"/>
    </source>
</evidence>
<dbReference type="VEuPathDB" id="VectorBase:MDOA007988"/>
<evidence type="ECO:0000256" key="13">
    <source>
        <dbReference type="ARBA" id="ARBA00023136"/>
    </source>
</evidence>
<dbReference type="SMART" id="SM00028">
    <property type="entry name" value="TPR"/>
    <property type="match status" value="9"/>
</dbReference>
<feature type="transmembrane region" description="Helical" evidence="18">
    <location>
        <begin position="572"/>
        <end position="596"/>
    </location>
</feature>
<dbReference type="PROSITE" id="PS50293">
    <property type="entry name" value="TPR_REGION"/>
    <property type="match status" value="2"/>
</dbReference>
<feature type="repeat" description="TPR" evidence="16">
    <location>
        <begin position="675"/>
        <end position="708"/>
    </location>
</feature>
<feature type="compositionally biased region" description="Low complexity" evidence="17">
    <location>
        <begin position="501"/>
        <end position="543"/>
    </location>
</feature>
<keyword evidence="19" id="KW-0732">Signal</keyword>
<dbReference type="PANTHER" id="PTHR44216">
    <property type="entry name" value="PROTEIN O-MANNOSYL-TRANSFERASE TMTC2"/>
    <property type="match status" value="1"/>
</dbReference>
<keyword evidence="10 16" id="KW-0802">TPR repeat</keyword>
<feature type="region of interest" description="Disordered" evidence="17">
    <location>
        <begin position="501"/>
        <end position="546"/>
    </location>
</feature>
<evidence type="ECO:0000256" key="3">
    <source>
        <dbReference type="ARBA" id="ARBA00004240"/>
    </source>
</evidence>
<keyword evidence="8 18" id="KW-0812">Transmembrane</keyword>
<keyword evidence="22" id="KW-1185">Reference proteome</keyword>
<dbReference type="Pfam" id="PF13432">
    <property type="entry name" value="TPR_16"/>
    <property type="match status" value="2"/>
</dbReference>
<dbReference type="VEuPathDB" id="VectorBase:MDOMA2_003940"/>
<feature type="transmembrane region" description="Helical" evidence="18">
    <location>
        <begin position="135"/>
        <end position="157"/>
    </location>
</feature>
<proteinExistence type="inferred from homology"/>
<dbReference type="GO" id="GO:0005789">
    <property type="term" value="C:endoplasmic reticulum membrane"/>
    <property type="evidence" value="ECO:0007669"/>
    <property type="project" value="TreeGrafter"/>
</dbReference>
<feature type="signal peptide" evidence="19">
    <location>
        <begin position="1"/>
        <end position="22"/>
    </location>
</feature>
<evidence type="ECO:0000256" key="14">
    <source>
        <dbReference type="ARBA" id="ARBA00045085"/>
    </source>
</evidence>
<keyword evidence="11" id="KW-0256">Endoplasmic reticulum</keyword>
<dbReference type="InterPro" id="IPR019734">
    <property type="entry name" value="TPR_rpt"/>
</dbReference>
<protein>
    <recommendedName>
        <fullName evidence="6">dolichyl-phosphate-mannose--protein mannosyltransferase</fullName>
        <ecNumber evidence="6">2.4.1.109</ecNumber>
    </recommendedName>
</protein>
<comment type="subcellular location">
    <subcellularLocation>
        <location evidence="3">Endoplasmic reticulum</location>
    </subcellularLocation>
    <subcellularLocation>
        <location evidence="2">Membrane</location>
        <topology evidence="2">Multi-pass membrane protein</topology>
    </subcellularLocation>
</comment>
<dbReference type="InterPro" id="IPR052384">
    <property type="entry name" value="TMTC_O-mannosyltransferase"/>
</dbReference>
<evidence type="ECO:0000313" key="24">
    <source>
        <dbReference type="RefSeq" id="XP_011292118.1"/>
    </source>
</evidence>
<evidence type="ECO:0000256" key="8">
    <source>
        <dbReference type="ARBA" id="ARBA00022692"/>
    </source>
</evidence>
<dbReference type="PROSITE" id="PS50005">
    <property type="entry name" value="TPR"/>
    <property type="match status" value="5"/>
</dbReference>
<keyword evidence="7" id="KW-0808">Transferase</keyword>
<evidence type="ECO:0000256" key="16">
    <source>
        <dbReference type="PROSITE-ProRule" id="PRU00339"/>
    </source>
</evidence>
<feature type="repeat" description="TPR" evidence="16">
    <location>
        <begin position="788"/>
        <end position="821"/>
    </location>
</feature>
<dbReference type="OrthoDB" id="1658288at2759"/>
<evidence type="ECO:0000256" key="6">
    <source>
        <dbReference type="ARBA" id="ARBA00012839"/>
    </source>
</evidence>
<keyword evidence="12 18" id="KW-1133">Transmembrane helix</keyword>
<dbReference type="EnsemblMetazoa" id="MDOA007988-RC">
    <property type="protein sequence ID" value="MDOA007988-PC"/>
    <property type="gene ID" value="MDOA007988"/>
</dbReference>
<dbReference type="AlphaFoldDB" id="A0A1I8MSG5"/>
<feature type="transmembrane region" description="Helical" evidence="18">
    <location>
        <begin position="169"/>
        <end position="186"/>
    </location>
</feature>
<dbReference type="Pfam" id="PF08409">
    <property type="entry name" value="TMTC_DUF1736"/>
    <property type="match status" value="1"/>
</dbReference>
<keyword evidence="13 18" id="KW-0472">Membrane</keyword>
<evidence type="ECO:0000256" key="9">
    <source>
        <dbReference type="ARBA" id="ARBA00022737"/>
    </source>
</evidence>
<comment type="catalytic activity">
    <reaction evidence="15">
        <text>a di-trans,poly-cis-dolichyl beta-D-mannosyl phosphate + L-seryl-[protein] = 3-O-(alpha-D-mannosyl)-L-seryl-[protein] + a di-trans,poly-cis-dolichyl phosphate + H(+)</text>
        <dbReference type="Rhea" id="RHEA:17377"/>
        <dbReference type="Rhea" id="RHEA-COMP:9863"/>
        <dbReference type="Rhea" id="RHEA-COMP:13546"/>
        <dbReference type="Rhea" id="RHEA-COMP:19498"/>
        <dbReference type="Rhea" id="RHEA-COMP:19501"/>
        <dbReference type="ChEBI" id="CHEBI:15378"/>
        <dbReference type="ChEBI" id="CHEBI:29999"/>
        <dbReference type="ChEBI" id="CHEBI:57683"/>
        <dbReference type="ChEBI" id="CHEBI:58211"/>
        <dbReference type="ChEBI" id="CHEBI:137321"/>
        <dbReference type="EC" id="2.4.1.109"/>
    </reaction>
</comment>
<evidence type="ECO:0000256" key="18">
    <source>
        <dbReference type="SAM" id="Phobius"/>
    </source>
</evidence>
<feature type="transmembrane region" description="Helical" evidence="18">
    <location>
        <begin position="111"/>
        <end position="129"/>
    </location>
</feature>
<keyword evidence="9" id="KW-0677">Repeat</keyword>
<evidence type="ECO:0000256" key="4">
    <source>
        <dbReference type="ARBA" id="ARBA00004922"/>
    </source>
</evidence>
<dbReference type="KEGG" id="mde:101893859"/>
<evidence type="ECO:0000313" key="23">
    <source>
        <dbReference type="RefSeq" id="XP_011292117.1"/>
    </source>
</evidence>
<evidence type="ECO:0000313" key="22">
    <source>
        <dbReference type="Proteomes" id="UP001652621"/>
    </source>
</evidence>
<feature type="repeat" description="TPR" evidence="16">
    <location>
        <begin position="826"/>
        <end position="859"/>
    </location>
</feature>
<evidence type="ECO:0000256" key="10">
    <source>
        <dbReference type="ARBA" id="ARBA00022803"/>
    </source>
</evidence>
<feature type="transmembrane region" description="Helical" evidence="18">
    <location>
        <begin position="192"/>
        <end position="210"/>
    </location>
</feature>
<evidence type="ECO:0000256" key="11">
    <source>
        <dbReference type="ARBA" id="ARBA00022824"/>
    </source>
</evidence>